<dbReference type="EMBL" id="JAAAUY010000242">
    <property type="protein sequence ID" value="KAF9332737.1"/>
    <property type="molecule type" value="Genomic_DNA"/>
</dbReference>
<evidence type="ECO:0000256" key="1">
    <source>
        <dbReference type="SAM" id="MobiDB-lite"/>
    </source>
</evidence>
<proteinExistence type="predicted"/>
<comment type="caution">
    <text evidence="3">The sequence shown here is derived from an EMBL/GenBank/DDBJ whole genome shotgun (WGS) entry which is preliminary data.</text>
</comment>
<dbReference type="SUPFAM" id="SSF48371">
    <property type="entry name" value="ARM repeat"/>
    <property type="match status" value="2"/>
</dbReference>
<organism evidence="3 4">
    <name type="scientific">Podila minutissima</name>
    <dbReference type="NCBI Taxonomy" id="64525"/>
    <lineage>
        <taxon>Eukaryota</taxon>
        <taxon>Fungi</taxon>
        <taxon>Fungi incertae sedis</taxon>
        <taxon>Mucoromycota</taxon>
        <taxon>Mortierellomycotina</taxon>
        <taxon>Mortierellomycetes</taxon>
        <taxon>Mortierellales</taxon>
        <taxon>Mortierellaceae</taxon>
        <taxon>Podila</taxon>
    </lineage>
</organism>
<evidence type="ECO:0000259" key="2">
    <source>
        <dbReference type="Pfam" id="PF10441"/>
    </source>
</evidence>
<dbReference type="InterPro" id="IPR016024">
    <property type="entry name" value="ARM-type_fold"/>
</dbReference>
<reference evidence="3" key="1">
    <citation type="journal article" date="2020" name="Fungal Divers.">
        <title>Resolving the Mortierellaceae phylogeny through synthesis of multi-gene phylogenetics and phylogenomics.</title>
        <authorList>
            <person name="Vandepol N."/>
            <person name="Liber J."/>
            <person name="Desiro A."/>
            <person name="Na H."/>
            <person name="Kennedy M."/>
            <person name="Barry K."/>
            <person name="Grigoriev I.V."/>
            <person name="Miller A.N."/>
            <person name="O'Donnell K."/>
            <person name="Stajich J.E."/>
            <person name="Bonito G."/>
        </authorList>
    </citation>
    <scope>NUCLEOTIDE SEQUENCE</scope>
    <source>
        <strain evidence="3">NVP1</strain>
    </source>
</reference>
<evidence type="ECO:0000313" key="4">
    <source>
        <dbReference type="Proteomes" id="UP000696485"/>
    </source>
</evidence>
<feature type="domain" description="Nucleolar 27S pre-rRNA processing Urb2/Npa2 C-terminal" evidence="2">
    <location>
        <begin position="1407"/>
        <end position="1678"/>
    </location>
</feature>
<sequence length="1679" mass="187851">MEDNLNSSEAFAKALKGFQTSASEKIRLAREAWDRADVILPHKQEFLLEWLCSTLVKSSTPSKNPKDASPNVILDLEYWDLLKEMFNGITHSRRRHKKHGFIQPRQQDIKIGISDSQGPGVLLRVPVIPMFTAVVQKLSTQSTPTSEPKATAPKQGKKSKQGATADKTPAPASSSDILVESPSLQVLETVTSCFEMLSGPLMSEWFQPTLEQYTPLAQATLEALIEITSQTSENTTDKQDVIMKLAQIVLDRFKRLVIIQPNQKKVFSLLAGKMFEVMVRARVSIRQIPGASQELCQDAIGAIMRTGLFHQEHLQEYTAGYTAGKDEKSIQSYHKQLFDQIAIMIKSDHAAEALDVMPMLLKCFVEESRRKQRSLASSGFERGMDSARDTEFAFFKILYVLAKKQLPRIGKDELSEESLDQLVLIMNGLNGLLSSVLDLNMYQPSNNEEEDQYVFMSTSFNTINTCLSTAQDLSSGRLQSTSLAGIMTLSQLDDRLLKPHLDSLWPILLKPSPEAMEASLELAKTLLEIYGKSSDLKIFLTSLLTTLREYTTQPEQLKQSPLFSRAFLDMIPSNIRSYLPLPQAPTILDIFVTELMTLDSGMEIDGLEPLEDAGHKKKRKLNSGKSKEKEAGLAVRSAEPIIAIFIQFLKGLRITANQEKQLNKEFQVLYNHFLRYIFENLDNSESYQSRRLTPALQLHYTLCKASIQYWKSGMSMEFVMKHMIKTFKDKANWSDAAVLTMNRVVLQHAHLTLCSAEMFDDNLSETCKELVRFTMKTSRLKRLLDDEALLIASWDGQLEHATGSAFLVASWQIQVNDWLDIVCRFGTKQHMELVAEVIARQFNILADNSTRDSITIHKLNQILLRSANFYEVPNFRPIFAQRILHGLATSISALSESEIERQLASTISSFTDVEPSSKDSSALSTPKSTFSDALQILVEVIQQQTTRPKTKSKSKTSSSVNEQGPKLLSLLSIMHLLPLEYFEKFERNIILSTMAVLDYYIQRYLSADQIGTRCLLLERRISNAIMTWRNDAGVLSQDPALLSTLLNYAAWNCSSEYGGKDQDSIGSSILHTTCSMVEGSCKYYLAQISDQKQSEGAFAHIDTLLGTALGWASDALKTSNVTEHRISEPRIKVVIISRICQSFTQYLEFHQHQKSKRSKSKHGHESSTEDSKLNEMWKTFGKLLDTVQARTSERMKKVIAGFGSSPSMGHVEEAQKCMDHFEIFKTLVQYRQLKGEIKDNCLDLVPDLFKLAKALVSSMDNGRHDVSHLAAILTGYSCEYLPSSKAWGSSDKAAEKYLQELLVVLVSVSAQKLQEKDMAMLKSSYQSLLGQLSEEHFEMLLQWLLKEGVHDIEEEPMDELTLVRYLDITFLGAHHTQKRKVRRQISKLLTRLIQIIQTSQSVPVVVSVLDMMAGICSETSFELRSWEIGLVLEGITSLMSPATPLLSLLTSIPFGSDASFNGLTNQDTAKIFTALYHVLINIARFRQEELTTLIPVFTAILQSMFHGFKSLHASIAKKQQGVESLIKSPFMLLSAGALPESGAAGASVVGDPLPVECAENFARLLTALGSKGVSHTTGSLGNQESSGGNSFAITTDASKAFGKHAPYILMEYFTIQSSVAASISQQSLRNALVPGLYSLLNLCSDWEREMMMVGLDNTGKTLLKGLYADYLKYHKYTGR</sequence>
<accession>A0A9P5SQC4</accession>
<feature type="compositionally biased region" description="Polar residues" evidence="1">
    <location>
        <begin position="139"/>
        <end position="148"/>
    </location>
</feature>
<dbReference type="PANTHER" id="PTHR15682:SF2">
    <property type="entry name" value="UNHEALTHY RIBOSOME BIOGENESIS PROTEIN 2 HOMOLOG"/>
    <property type="match status" value="1"/>
</dbReference>
<dbReference type="InterPro" id="IPR052609">
    <property type="entry name" value="Ribosome_Biogenesis_Reg"/>
</dbReference>
<dbReference type="GO" id="GO:0042254">
    <property type="term" value="P:ribosome biogenesis"/>
    <property type="evidence" value="ECO:0007669"/>
    <property type="project" value="TreeGrafter"/>
</dbReference>
<gene>
    <name evidence="3" type="ORF">BG006_004389</name>
</gene>
<evidence type="ECO:0000313" key="3">
    <source>
        <dbReference type="EMBL" id="KAF9332737.1"/>
    </source>
</evidence>
<feature type="region of interest" description="Disordered" evidence="1">
    <location>
        <begin position="139"/>
        <end position="175"/>
    </location>
</feature>
<dbReference type="InterPro" id="IPR018849">
    <property type="entry name" value="Urb2/Npa2_C"/>
</dbReference>
<dbReference type="Pfam" id="PF10441">
    <property type="entry name" value="Urb2"/>
    <property type="match status" value="1"/>
</dbReference>
<dbReference type="GO" id="GO:0005730">
    <property type="term" value="C:nucleolus"/>
    <property type="evidence" value="ECO:0007669"/>
    <property type="project" value="TreeGrafter"/>
</dbReference>
<protein>
    <recommendedName>
        <fullName evidence="2">Nucleolar 27S pre-rRNA processing Urb2/Npa2 C-terminal domain-containing protein</fullName>
    </recommendedName>
</protein>
<name>A0A9P5SQC4_9FUNG</name>
<dbReference type="PANTHER" id="PTHR15682">
    <property type="entry name" value="UNHEALTHY RIBOSOME BIOGENESIS PROTEIN 2 HOMOLOG"/>
    <property type="match status" value="1"/>
</dbReference>
<dbReference type="Proteomes" id="UP000696485">
    <property type="component" value="Unassembled WGS sequence"/>
</dbReference>
<keyword evidence="4" id="KW-1185">Reference proteome</keyword>